<feature type="transmembrane region" description="Helical" evidence="1">
    <location>
        <begin position="62"/>
        <end position="82"/>
    </location>
</feature>
<keyword evidence="1" id="KW-0812">Transmembrane</keyword>
<sequence>MNEDMDDARRRLARIERLWATGERELVPAWRRATRGEPRWTVTVVILAAVALQLTLPHRLILLHPAWALPALELVLLAALIAGSPRRVEPRTRLLRSLGLTLAGVISLANGWAAVRLVADLVNGRGEHGAVPLLLTGGVIWVTNVIVFALWYWEWDRGGPMARVRGQRQYADFLFTQMQSPQVAPPDWEPAFLDYLYLSFTNATAFSPTDVMPLSRWSKMLMMLQSSVSLVTVVLVVARAVNILK</sequence>
<reference evidence="2 3" key="1">
    <citation type="submission" date="2015-10" db="EMBL/GenBank/DDBJ databases">
        <title>Draft genome sequence of Streptomyces yokosukanensis DSM 40224, type strain for the species Streptomyces yokosukanensis.</title>
        <authorList>
            <person name="Ruckert C."/>
            <person name="Winkler A."/>
            <person name="Kalinowski J."/>
            <person name="Kampfer P."/>
            <person name="Glaeser S."/>
        </authorList>
    </citation>
    <scope>NUCLEOTIDE SEQUENCE [LARGE SCALE GENOMIC DNA]</scope>
    <source>
        <strain evidence="2 3">DSM 40224</strain>
    </source>
</reference>
<gene>
    <name evidence="2" type="ORF">AQI95_04540</name>
</gene>
<dbReference type="RefSeq" id="WP_067117691.1">
    <property type="nucleotide sequence ID" value="NZ_JBFACD010000042.1"/>
</dbReference>
<accession>A0A101PDR8</accession>
<protein>
    <recommendedName>
        <fullName evidence="4">DUF1345 domain-containing protein</fullName>
    </recommendedName>
</protein>
<name>A0A101PDR8_9ACTN</name>
<keyword evidence="3" id="KW-1185">Reference proteome</keyword>
<dbReference type="Proteomes" id="UP000053127">
    <property type="component" value="Unassembled WGS sequence"/>
</dbReference>
<dbReference type="STRING" id="67386.AQI95_04540"/>
<feature type="transmembrane region" description="Helical" evidence="1">
    <location>
        <begin position="94"/>
        <end position="113"/>
    </location>
</feature>
<proteinExistence type="predicted"/>
<feature type="transmembrane region" description="Helical" evidence="1">
    <location>
        <begin position="221"/>
        <end position="241"/>
    </location>
</feature>
<evidence type="ECO:0008006" key="4">
    <source>
        <dbReference type="Google" id="ProtNLM"/>
    </source>
</evidence>
<feature type="transmembrane region" description="Helical" evidence="1">
    <location>
        <begin position="133"/>
        <end position="153"/>
    </location>
</feature>
<comment type="caution">
    <text evidence="2">The sequence shown here is derived from an EMBL/GenBank/DDBJ whole genome shotgun (WGS) entry which is preliminary data.</text>
</comment>
<dbReference type="EMBL" id="LMWN01000005">
    <property type="protein sequence ID" value="KUN09591.1"/>
    <property type="molecule type" value="Genomic_DNA"/>
</dbReference>
<evidence type="ECO:0000256" key="1">
    <source>
        <dbReference type="SAM" id="Phobius"/>
    </source>
</evidence>
<dbReference type="OrthoDB" id="5402524at2"/>
<keyword evidence="1" id="KW-1133">Transmembrane helix</keyword>
<evidence type="ECO:0000313" key="3">
    <source>
        <dbReference type="Proteomes" id="UP000053127"/>
    </source>
</evidence>
<organism evidence="2 3">
    <name type="scientific">Streptomyces yokosukanensis</name>
    <dbReference type="NCBI Taxonomy" id="67386"/>
    <lineage>
        <taxon>Bacteria</taxon>
        <taxon>Bacillati</taxon>
        <taxon>Actinomycetota</taxon>
        <taxon>Actinomycetes</taxon>
        <taxon>Kitasatosporales</taxon>
        <taxon>Streptomycetaceae</taxon>
        <taxon>Streptomyces</taxon>
    </lineage>
</organism>
<keyword evidence="1" id="KW-0472">Membrane</keyword>
<dbReference type="AlphaFoldDB" id="A0A101PDR8"/>
<evidence type="ECO:0000313" key="2">
    <source>
        <dbReference type="EMBL" id="KUN09591.1"/>
    </source>
</evidence>
<feature type="transmembrane region" description="Helical" evidence="1">
    <location>
        <begin position="40"/>
        <end position="56"/>
    </location>
</feature>
<dbReference type="SUPFAM" id="SSF81324">
    <property type="entry name" value="Voltage-gated potassium channels"/>
    <property type="match status" value="1"/>
</dbReference>